<proteinExistence type="predicted"/>
<dbReference type="EMBL" id="KB473078">
    <property type="protein sequence ID" value="EMP42450.1"/>
    <property type="molecule type" value="Genomic_DNA"/>
</dbReference>
<evidence type="ECO:0000313" key="1">
    <source>
        <dbReference type="EMBL" id="EMP42450.1"/>
    </source>
</evidence>
<reference evidence="2" key="1">
    <citation type="journal article" date="2013" name="Nat. Genet.">
        <title>The draft genomes of soft-shell turtle and green sea turtle yield insights into the development and evolution of the turtle-specific body plan.</title>
        <authorList>
            <person name="Wang Z."/>
            <person name="Pascual-Anaya J."/>
            <person name="Zadissa A."/>
            <person name="Li W."/>
            <person name="Niimura Y."/>
            <person name="Huang Z."/>
            <person name="Li C."/>
            <person name="White S."/>
            <person name="Xiong Z."/>
            <person name="Fang D."/>
            <person name="Wang B."/>
            <person name="Ming Y."/>
            <person name="Chen Y."/>
            <person name="Zheng Y."/>
            <person name="Kuraku S."/>
            <person name="Pignatelli M."/>
            <person name="Herrero J."/>
            <person name="Beal K."/>
            <person name="Nozawa M."/>
            <person name="Li Q."/>
            <person name="Wang J."/>
            <person name="Zhang H."/>
            <person name="Yu L."/>
            <person name="Shigenobu S."/>
            <person name="Wang J."/>
            <person name="Liu J."/>
            <person name="Flicek P."/>
            <person name="Searle S."/>
            <person name="Wang J."/>
            <person name="Kuratani S."/>
            <person name="Yin Y."/>
            <person name="Aken B."/>
            <person name="Zhang G."/>
            <person name="Irie N."/>
        </authorList>
    </citation>
    <scope>NUCLEOTIDE SEQUENCE [LARGE SCALE GENOMIC DNA]</scope>
</reference>
<name>M7C2Q1_CHEMY</name>
<sequence length="205" mass="21294">MRPMFLKLGVLTQKELKRDHKVILRGLRYCHPSALTSELSGQRVVAVGQAPSSEGRILPAAAQKKGKVPGAPGQFVNEGCGKQQPPHSSARAASYSPHWPGMVNRGQWELRSAEPADGAVWLVLRTTQAVVLGVAQGTPEQQFQAVSRASHSGCCLGSPGQLALGITRAVADPGDCLSSGSVGSSRELLSSSRGVALGPAALATA</sequence>
<accession>M7C2Q1</accession>
<evidence type="ECO:0000313" key="2">
    <source>
        <dbReference type="Proteomes" id="UP000031443"/>
    </source>
</evidence>
<dbReference type="Proteomes" id="UP000031443">
    <property type="component" value="Unassembled WGS sequence"/>
</dbReference>
<dbReference type="AlphaFoldDB" id="M7C2Q1"/>
<keyword evidence="2" id="KW-1185">Reference proteome</keyword>
<protein>
    <submittedName>
        <fullName evidence="1">Uncharacterized protein</fullName>
    </submittedName>
</protein>
<gene>
    <name evidence="1" type="ORF">UY3_00289</name>
</gene>
<organism evidence="1 2">
    <name type="scientific">Chelonia mydas</name>
    <name type="common">Green sea-turtle</name>
    <name type="synonym">Chelonia agassizi</name>
    <dbReference type="NCBI Taxonomy" id="8469"/>
    <lineage>
        <taxon>Eukaryota</taxon>
        <taxon>Metazoa</taxon>
        <taxon>Chordata</taxon>
        <taxon>Craniata</taxon>
        <taxon>Vertebrata</taxon>
        <taxon>Euteleostomi</taxon>
        <taxon>Archelosauria</taxon>
        <taxon>Testudinata</taxon>
        <taxon>Testudines</taxon>
        <taxon>Cryptodira</taxon>
        <taxon>Durocryptodira</taxon>
        <taxon>Americhelydia</taxon>
        <taxon>Chelonioidea</taxon>
        <taxon>Cheloniidae</taxon>
        <taxon>Chelonia</taxon>
    </lineage>
</organism>